<proteinExistence type="predicted"/>
<accession>B4LHB6</accession>
<evidence type="ECO:0000256" key="1">
    <source>
        <dbReference type="SAM" id="MobiDB-lite"/>
    </source>
</evidence>
<feature type="region of interest" description="Disordered" evidence="1">
    <location>
        <begin position="345"/>
        <end position="365"/>
    </location>
</feature>
<dbReference type="PhylomeDB" id="B4LHB6"/>
<keyword evidence="2" id="KW-0472">Membrane</keyword>
<feature type="transmembrane region" description="Helical" evidence="2">
    <location>
        <begin position="21"/>
        <end position="51"/>
    </location>
</feature>
<keyword evidence="2" id="KW-0812">Transmembrane</keyword>
<dbReference type="AlphaFoldDB" id="B4LHB6"/>
<dbReference type="FunCoup" id="B4LHB6">
    <property type="interactions" value="3"/>
</dbReference>
<feature type="transmembrane region" description="Helical" evidence="2">
    <location>
        <begin position="138"/>
        <end position="161"/>
    </location>
</feature>
<gene>
    <name evidence="3" type="primary">Dvir\GJ11429</name>
    <name evidence="3" type="ORF">Dvir_GJ11429</name>
</gene>
<evidence type="ECO:0000256" key="2">
    <source>
        <dbReference type="SAM" id="Phobius"/>
    </source>
</evidence>
<dbReference type="PROSITE" id="PS51257">
    <property type="entry name" value="PROKAR_LIPOPROTEIN"/>
    <property type="match status" value="1"/>
</dbReference>
<organism evidence="3 4">
    <name type="scientific">Drosophila virilis</name>
    <name type="common">Fruit fly</name>
    <dbReference type="NCBI Taxonomy" id="7244"/>
    <lineage>
        <taxon>Eukaryota</taxon>
        <taxon>Metazoa</taxon>
        <taxon>Ecdysozoa</taxon>
        <taxon>Arthropoda</taxon>
        <taxon>Hexapoda</taxon>
        <taxon>Insecta</taxon>
        <taxon>Pterygota</taxon>
        <taxon>Neoptera</taxon>
        <taxon>Endopterygota</taxon>
        <taxon>Diptera</taxon>
        <taxon>Brachycera</taxon>
        <taxon>Muscomorpha</taxon>
        <taxon>Ephydroidea</taxon>
        <taxon>Drosophilidae</taxon>
        <taxon>Drosophila</taxon>
    </lineage>
</organism>
<keyword evidence="2" id="KW-1133">Transmembrane helix</keyword>
<dbReference type="OMA" id="AAICCMD"/>
<dbReference type="InParanoid" id="B4LHB6"/>
<protein>
    <submittedName>
        <fullName evidence="3">Uncharacterized protein</fullName>
    </submittedName>
</protein>
<dbReference type="KEGG" id="dvi:6623945"/>
<dbReference type="Proteomes" id="UP000008792">
    <property type="component" value="Unassembled WGS sequence"/>
</dbReference>
<dbReference type="STRING" id="7244.B4LHB6"/>
<dbReference type="OrthoDB" id="10264154at2759"/>
<evidence type="ECO:0000313" key="3">
    <source>
        <dbReference type="EMBL" id="EDW70629.1"/>
    </source>
</evidence>
<feature type="transmembrane region" description="Helical" evidence="2">
    <location>
        <begin position="107"/>
        <end position="126"/>
    </location>
</feature>
<name>B4LHB6_DROVI</name>
<evidence type="ECO:0000313" key="4">
    <source>
        <dbReference type="Proteomes" id="UP000008792"/>
    </source>
</evidence>
<dbReference type="EMBL" id="CH940647">
    <property type="protein sequence ID" value="EDW70629.1"/>
    <property type="molecule type" value="Genomic_DNA"/>
</dbReference>
<reference evidence="3 4" key="1">
    <citation type="journal article" date="2007" name="Nature">
        <title>Evolution of genes and genomes on the Drosophila phylogeny.</title>
        <authorList>
            <consortium name="Drosophila 12 Genomes Consortium"/>
            <person name="Clark A.G."/>
            <person name="Eisen M.B."/>
            <person name="Smith D.R."/>
            <person name="Bergman C.M."/>
            <person name="Oliver B."/>
            <person name="Markow T.A."/>
            <person name="Kaufman T.C."/>
            <person name="Kellis M."/>
            <person name="Gelbart W."/>
            <person name="Iyer V.N."/>
            <person name="Pollard D.A."/>
            <person name="Sackton T.B."/>
            <person name="Larracuente A.M."/>
            <person name="Singh N.D."/>
            <person name="Abad J.P."/>
            <person name="Abt D.N."/>
            <person name="Adryan B."/>
            <person name="Aguade M."/>
            <person name="Akashi H."/>
            <person name="Anderson W.W."/>
            <person name="Aquadro C.F."/>
            <person name="Ardell D.H."/>
            <person name="Arguello R."/>
            <person name="Artieri C.G."/>
            <person name="Barbash D.A."/>
            <person name="Barker D."/>
            <person name="Barsanti P."/>
            <person name="Batterham P."/>
            <person name="Batzoglou S."/>
            <person name="Begun D."/>
            <person name="Bhutkar A."/>
            <person name="Blanco E."/>
            <person name="Bosak S.A."/>
            <person name="Bradley R.K."/>
            <person name="Brand A.D."/>
            <person name="Brent M.R."/>
            <person name="Brooks A.N."/>
            <person name="Brown R.H."/>
            <person name="Butlin R.K."/>
            <person name="Caggese C."/>
            <person name="Calvi B.R."/>
            <person name="Bernardo de Carvalho A."/>
            <person name="Caspi A."/>
            <person name="Castrezana S."/>
            <person name="Celniker S.E."/>
            <person name="Chang J.L."/>
            <person name="Chapple C."/>
            <person name="Chatterji S."/>
            <person name="Chinwalla A."/>
            <person name="Civetta A."/>
            <person name="Clifton S.W."/>
            <person name="Comeron J.M."/>
            <person name="Costello J.C."/>
            <person name="Coyne J.A."/>
            <person name="Daub J."/>
            <person name="David R.G."/>
            <person name="Delcher A.L."/>
            <person name="Delehaunty K."/>
            <person name="Do C.B."/>
            <person name="Ebling H."/>
            <person name="Edwards K."/>
            <person name="Eickbush T."/>
            <person name="Evans J.D."/>
            <person name="Filipski A."/>
            <person name="Findeiss S."/>
            <person name="Freyhult E."/>
            <person name="Fulton L."/>
            <person name="Fulton R."/>
            <person name="Garcia A.C."/>
            <person name="Gardiner A."/>
            <person name="Garfield D.A."/>
            <person name="Garvin B.E."/>
            <person name="Gibson G."/>
            <person name="Gilbert D."/>
            <person name="Gnerre S."/>
            <person name="Godfrey J."/>
            <person name="Good R."/>
            <person name="Gotea V."/>
            <person name="Gravely B."/>
            <person name="Greenberg A.J."/>
            <person name="Griffiths-Jones S."/>
            <person name="Gross S."/>
            <person name="Guigo R."/>
            <person name="Gustafson E.A."/>
            <person name="Haerty W."/>
            <person name="Hahn M.W."/>
            <person name="Halligan D.L."/>
            <person name="Halpern A.L."/>
            <person name="Halter G.M."/>
            <person name="Han M.V."/>
            <person name="Heger A."/>
            <person name="Hillier L."/>
            <person name="Hinrichs A.S."/>
            <person name="Holmes I."/>
            <person name="Hoskins R.A."/>
            <person name="Hubisz M.J."/>
            <person name="Hultmark D."/>
            <person name="Huntley M.A."/>
            <person name="Jaffe D.B."/>
            <person name="Jagadeeshan S."/>
            <person name="Jeck W.R."/>
            <person name="Johnson J."/>
            <person name="Jones C.D."/>
            <person name="Jordan W.C."/>
            <person name="Karpen G.H."/>
            <person name="Kataoka E."/>
            <person name="Keightley P.D."/>
            <person name="Kheradpour P."/>
            <person name="Kirkness E.F."/>
            <person name="Koerich L.B."/>
            <person name="Kristiansen K."/>
            <person name="Kudrna D."/>
            <person name="Kulathinal R.J."/>
            <person name="Kumar S."/>
            <person name="Kwok R."/>
            <person name="Lander E."/>
            <person name="Langley C.H."/>
            <person name="Lapoint R."/>
            <person name="Lazzaro B.P."/>
            <person name="Lee S.J."/>
            <person name="Levesque L."/>
            <person name="Li R."/>
            <person name="Lin C.F."/>
            <person name="Lin M.F."/>
            <person name="Lindblad-Toh K."/>
            <person name="Llopart A."/>
            <person name="Long M."/>
            <person name="Low L."/>
            <person name="Lozovsky E."/>
            <person name="Lu J."/>
            <person name="Luo M."/>
            <person name="Machado C.A."/>
            <person name="Makalowski W."/>
            <person name="Marzo M."/>
            <person name="Matsuda M."/>
            <person name="Matzkin L."/>
            <person name="McAllister B."/>
            <person name="McBride C.S."/>
            <person name="McKernan B."/>
            <person name="McKernan K."/>
            <person name="Mendez-Lago M."/>
            <person name="Minx P."/>
            <person name="Mollenhauer M.U."/>
            <person name="Montooth K."/>
            <person name="Mount S.M."/>
            <person name="Mu X."/>
            <person name="Myers E."/>
            <person name="Negre B."/>
            <person name="Newfeld S."/>
            <person name="Nielsen R."/>
            <person name="Noor M.A."/>
            <person name="O'Grady P."/>
            <person name="Pachter L."/>
            <person name="Papaceit M."/>
            <person name="Parisi M.J."/>
            <person name="Parisi M."/>
            <person name="Parts L."/>
            <person name="Pedersen J.S."/>
            <person name="Pesole G."/>
            <person name="Phillippy A.M."/>
            <person name="Ponting C.P."/>
            <person name="Pop M."/>
            <person name="Porcelli D."/>
            <person name="Powell J.R."/>
            <person name="Prohaska S."/>
            <person name="Pruitt K."/>
            <person name="Puig M."/>
            <person name="Quesneville H."/>
            <person name="Ram K.R."/>
            <person name="Rand D."/>
            <person name="Rasmussen M.D."/>
            <person name="Reed L.K."/>
            <person name="Reenan R."/>
            <person name="Reily A."/>
            <person name="Remington K.A."/>
            <person name="Rieger T.T."/>
            <person name="Ritchie M.G."/>
            <person name="Robin C."/>
            <person name="Rogers Y.H."/>
            <person name="Rohde C."/>
            <person name="Rozas J."/>
            <person name="Rubenfield M.J."/>
            <person name="Ruiz A."/>
            <person name="Russo S."/>
            <person name="Salzberg S.L."/>
            <person name="Sanchez-Gracia A."/>
            <person name="Saranga D.J."/>
            <person name="Sato H."/>
            <person name="Schaeffer S.W."/>
            <person name="Schatz M.C."/>
            <person name="Schlenke T."/>
            <person name="Schwartz R."/>
            <person name="Segarra C."/>
            <person name="Singh R.S."/>
            <person name="Sirot L."/>
            <person name="Sirota M."/>
            <person name="Sisneros N.B."/>
            <person name="Smith C.D."/>
            <person name="Smith T.F."/>
            <person name="Spieth J."/>
            <person name="Stage D.E."/>
            <person name="Stark A."/>
            <person name="Stephan W."/>
            <person name="Strausberg R.L."/>
            <person name="Strempel S."/>
            <person name="Sturgill D."/>
            <person name="Sutton G."/>
            <person name="Sutton G.G."/>
            <person name="Tao W."/>
            <person name="Teichmann S."/>
            <person name="Tobari Y.N."/>
            <person name="Tomimura Y."/>
            <person name="Tsolas J.M."/>
            <person name="Valente V.L."/>
            <person name="Venter E."/>
            <person name="Venter J.C."/>
            <person name="Vicario S."/>
            <person name="Vieira F.G."/>
            <person name="Vilella A.J."/>
            <person name="Villasante A."/>
            <person name="Walenz B."/>
            <person name="Wang J."/>
            <person name="Wasserman M."/>
            <person name="Watts T."/>
            <person name="Wilson D."/>
            <person name="Wilson R.K."/>
            <person name="Wing R.A."/>
            <person name="Wolfner M.F."/>
            <person name="Wong A."/>
            <person name="Wong G.K."/>
            <person name="Wu C.I."/>
            <person name="Wu G."/>
            <person name="Yamamoto D."/>
            <person name="Yang H.P."/>
            <person name="Yang S.P."/>
            <person name="Yorke J.A."/>
            <person name="Yoshida K."/>
            <person name="Zdobnov E."/>
            <person name="Zhang P."/>
            <person name="Zhang Y."/>
            <person name="Zimin A.V."/>
            <person name="Baldwin J."/>
            <person name="Abdouelleil A."/>
            <person name="Abdulkadir J."/>
            <person name="Abebe A."/>
            <person name="Abera B."/>
            <person name="Abreu J."/>
            <person name="Acer S.C."/>
            <person name="Aftuck L."/>
            <person name="Alexander A."/>
            <person name="An P."/>
            <person name="Anderson E."/>
            <person name="Anderson S."/>
            <person name="Arachi H."/>
            <person name="Azer M."/>
            <person name="Bachantsang P."/>
            <person name="Barry A."/>
            <person name="Bayul T."/>
            <person name="Berlin A."/>
            <person name="Bessette D."/>
            <person name="Bloom T."/>
            <person name="Blye J."/>
            <person name="Boguslavskiy L."/>
            <person name="Bonnet C."/>
            <person name="Boukhgalter B."/>
            <person name="Bourzgui I."/>
            <person name="Brown A."/>
            <person name="Cahill P."/>
            <person name="Channer S."/>
            <person name="Cheshatsang Y."/>
            <person name="Chuda L."/>
            <person name="Citroen M."/>
            <person name="Collymore A."/>
            <person name="Cooke P."/>
            <person name="Costello M."/>
            <person name="D'Aco K."/>
            <person name="Daza R."/>
            <person name="De Haan G."/>
            <person name="DeGray S."/>
            <person name="DeMaso C."/>
            <person name="Dhargay N."/>
            <person name="Dooley K."/>
            <person name="Dooley E."/>
            <person name="Doricent M."/>
            <person name="Dorje P."/>
            <person name="Dorjee K."/>
            <person name="Dupes A."/>
            <person name="Elong R."/>
            <person name="Falk J."/>
            <person name="Farina A."/>
            <person name="Faro S."/>
            <person name="Ferguson D."/>
            <person name="Fisher S."/>
            <person name="Foley C.D."/>
            <person name="Franke A."/>
            <person name="Friedrich D."/>
            <person name="Gadbois L."/>
            <person name="Gearin G."/>
            <person name="Gearin C.R."/>
            <person name="Giannoukos G."/>
            <person name="Goode T."/>
            <person name="Graham J."/>
            <person name="Grandbois E."/>
            <person name="Grewal S."/>
            <person name="Gyaltsen K."/>
            <person name="Hafez N."/>
            <person name="Hagos B."/>
            <person name="Hall J."/>
            <person name="Henson C."/>
            <person name="Hollinger A."/>
            <person name="Honan T."/>
            <person name="Huard M.D."/>
            <person name="Hughes L."/>
            <person name="Hurhula B."/>
            <person name="Husby M.E."/>
            <person name="Kamat A."/>
            <person name="Kanga B."/>
            <person name="Kashin S."/>
            <person name="Khazanovich D."/>
            <person name="Kisner P."/>
            <person name="Lance K."/>
            <person name="Lara M."/>
            <person name="Lee W."/>
            <person name="Lennon N."/>
            <person name="Letendre F."/>
            <person name="LeVine R."/>
            <person name="Lipovsky A."/>
            <person name="Liu X."/>
            <person name="Liu J."/>
            <person name="Liu S."/>
            <person name="Lokyitsang T."/>
            <person name="Lokyitsang Y."/>
            <person name="Lubonja R."/>
            <person name="Lui A."/>
            <person name="MacDonald P."/>
            <person name="Magnisalis V."/>
            <person name="Maru K."/>
            <person name="Matthews C."/>
            <person name="McCusker W."/>
            <person name="McDonough S."/>
            <person name="Mehta T."/>
            <person name="Meldrim J."/>
            <person name="Meneus L."/>
            <person name="Mihai O."/>
            <person name="Mihalev A."/>
            <person name="Mihova T."/>
            <person name="Mittelman R."/>
            <person name="Mlenga V."/>
            <person name="Montmayeur A."/>
            <person name="Mulrain L."/>
            <person name="Navidi A."/>
            <person name="Naylor J."/>
            <person name="Negash T."/>
            <person name="Nguyen T."/>
            <person name="Nguyen N."/>
            <person name="Nicol R."/>
            <person name="Norbu C."/>
            <person name="Norbu N."/>
            <person name="Novod N."/>
            <person name="O'Neill B."/>
            <person name="Osman S."/>
            <person name="Markiewicz E."/>
            <person name="Oyono O.L."/>
            <person name="Patti C."/>
            <person name="Phunkhang P."/>
            <person name="Pierre F."/>
            <person name="Priest M."/>
            <person name="Raghuraman S."/>
            <person name="Rege F."/>
            <person name="Reyes R."/>
            <person name="Rise C."/>
            <person name="Rogov P."/>
            <person name="Ross K."/>
            <person name="Ryan E."/>
            <person name="Settipalli S."/>
            <person name="Shea T."/>
            <person name="Sherpa N."/>
            <person name="Shi L."/>
            <person name="Shih D."/>
            <person name="Sparrow T."/>
            <person name="Spaulding J."/>
            <person name="Stalker J."/>
            <person name="Stange-Thomann N."/>
            <person name="Stavropoulos S."/>
            <person name="Stone C."/>
            <person name="Strader C."/>
            <person name="Tesfaye S."/>
            <person name="Thomson T."/>
            <person name="Thoulutsang Y."/>
            <person name="Thoulutsang D."/>
            <person name="Topham K."/>
            <person name="Topping I."/>
            <person name="Tsamla T."/>
            <person name="Vassiliev H."/>
            <person name="Vo A."/>
            <person name="Wangchuk T."/>
            <person name="Wangdi T."/>
            <person name="Weiand M."/>
            <person name="Wilkinson J."/>
            <person name="Wilson A."/>
            <person name="Yadav S."/>
            <person name="Young G."/>
            <person name="Yu Q."/>
            <person name="Zembek L."/>
            <person name="Zhong D."/>
            <person name="Zimmer A."/>
            <person name="Zwirko Z."/>
            <person name="Jaffe D.B."/>
            <person name="Alvarez P."/>
            <person name="Brockman W."/>
            <person name="Butler J."/>
            <person name="Chin C."/>
            <person name="Gnerre S."/>
            <person name="Grabherr M."/>
            <person name="Kleber M."/>
            <person name="Mauceli E."/>
            <person name="MacCallum I."/>
        </authorList>
    </citation>
    <scope>NUCLEOTIDE SEQUENCE [LARGE SCALE GENOMIC DNA]</scope>
    <source>
        <strain evidence="4">Tucson 15010-1051.87</strain>
    </source>
</reference>
<sequence length="365" mass="40846">MYGQHRHPGIRNFDSLKTWSNWAGALGVAQACIWIALTITAICAYTCHVYITDNMTYGTFVKIIFFEVYFRGSCKMSTNYYQNFNSTMLDQVTTVFDPTQVLVWDCVYLGVSVCWLVVSIVLLTCVRKDDVKLTLGAIYSWAFFVASICAMDLASGVIFGVDFGRFHAKASEYNANSINIGVIDPNAAQLIAGGVAAISMMLISFKGFILWYINLHLLVVLLVRGVQIEHDKDGSDTLFMPRKDSNDILTTRPPIRAYEEEKVEVQAYNNEAFMPDTRSTAETIEVNEEAIVRAAHMSRDANLMDRRFRSIDAFQQYPAPNANSRPARQSSQGPVQETIVVATSGFPMPDYSPQPSPNGILRSHY</sequence>
<feature type="transmembrane region" description="Helical" evidence="2">
    <location>
        <begin position="190"/>
        <end position="223"/>
    </location>
</feature>
<dbReference type="eggNOG" id="ENOG502SCTS">
    <property type="taxonomic scope" value="Eukaryota"/>
</dbReference>
<keyword evidence="4" id="KW-1185">Reference proteome</keyword>
<dbReference type="HOGENOM" id="CLU_763477_0_0_1"/>